<dbReference type="Proteomes" id="UP000509594">
    <property type="component" value="Chromosome"/>
</dbReference>
<feature type="transmembrane region" description="Helical" evidence="10">
    <location>
        <begin position="50"/>
        <end position="71"/>
    </location>
</feature>
<evidence type="ECO:0000256" key="9">
    <source>
        <dbReference type="ARBA" id="ARBA00023201"/>
    </source>
</evidence>
<reference evidence="12 13" key="1">
    <citation type="submission" date="2020-06" db="EMBL/GenBank/DDBJ databases">
        <title>Methanolobus halotolerans sp. nov., isolated from a saline lake Tus in Siberia.</title>
        <authorList>
            <person name="Shen Y."/>
            <person name="Chen S.-C."/>
            <person name="Lai M.-C."/>
            <person name="Huang H.-H."/>
            <person name="Chiu H.-H."/>
            <person name="Tang S.-L."/>
            <person name="Rogozin D.Y."/>
            <person name="Degermendzhy A.G."/>
        </authorList>
    </citation>
    <scope>NUCLEOTIDE SEQUENCE [LARGE SCALE GENOMIC DNA]</scope>
    <source>
        <strain evidence="12 13">DSM 21339</strain>
    </source>
</reference>
<dbReference type="GO" id="GO:0015297">
    <property type="term" value="F:antiporter activity"/>
    <property type="evidence" value="ECO:0007669"/>
    <property type="project" value="UniProtKB-KW"/>
</dbReference>
<protein>
    <submittedName>
        <fullName evidence="12">Cation:proton antiporter</fullName>
    </submittedName>
</protein>
<evidence type="ECO:0000259" key="11">
    <source>
        <dbReference type="Pfam" id="PF00999"/>
    </source>
</evidence>
<keyword evidence="5 10" id="KW-1133">Transmembrane helix</keyword>
<dbReference type="GO" id="GO:0016020">
    <property type="term" value="C:membrane"/>
    <property type="evidence" value="ECO:0007669"/>
    <property type="project" value="UniProtKB-SubCell"/>
</dbReference>
<evidence type="ECO:0000256" key="5">
    <source>
        <dbReference type="ARBA" id="ARBA00022989"/>
    </source>
</evidence>
<evidence type="ECO:0000313" key="12">
    <source>
        <dbReference type="EMBL" id="QLC50881.1"/>
    </source>
</evidence>
<feature type="transmembrane region" description="Helical" evidence="10">
    <location>
        <begin position="144"/>
        <end position="169"/>
    </location>
</feature>
<comment type="subcellular location">
    <subcellularLocation>
        <location evidence="1">Membrane</location>
        <topology evidence="1">Multi-pass membrane protein</topology>
    </subcellularLocation>
</comment>
<dbReference type="GO" id="GO:1902600">
    <property type="term" value="P:proton transmembrane transport"/>
    <property type="evidence" value="ECO:0007669"/>
    <property type="project" value="InterPro"/>
</dbReference>
<dbReference type="Pfam" id="PF00999">
    <property type="entry name" value="Na_H_Exchanger"/>
    <property type="match status" value="1"/>
</dbReference>
<evidence type="ECO:0000256" key="2">
    <source>
        <dbReference type="ARBA" id="ARBA00022448"/>
    </source>
</evidence>
<evidence type="ECO:0000256" key="8">
    <source>
        <dbReference type="ARBA" id="ARBA00023136"/>
    </source>
</evidence>
<keyword evidence="2" id="KW-0813">Transport</keyword>
<dbReference type="RefSeq" id="WP_176965936.1">
    <property type="nucleotide sequence ID" value="NZ_CP058215.1"/>
</dbReference>
<evidence type="ECO:0000256" key="1">
    <source>
        <dbReference type="ARBA" id="ARBA00004141"/>
    </source>
</evidence>
<sequence length="399" mass="43533">MEVLFQILLILLFARLLGEATERLGLLSIVGEISAGFIFAFLLRPTNTEVFGFFAELGAIFLLFTAGYREVHLKDLEDTSIKALIPTVFQIFVSFSFGFLIGRIFGFGYIESLFMAVAFSPTSISVVIRTLIDSDYLSSKAGSLMLTSTIFDDIIGIFLLSIVVSLANSNQLLPGTSVMGISFRIIVFIIIMLLLGLKILPFAFGYIQKMHTRESLFSFVIIVALFCAYLSQVFGLHPAIGAFLGGVILSDLPFAKIDVIQKEVNGLAYGLFTPLFFAFIGFSVEMAINATSVLFAISVVVMALLAKLIGGFVGTKLIGFDNVDSLIFGVGMMPRAGVELVIISIGRQLGVIREEIFSAIVLMVIVSIILSPFMLERAIRYKESIMSSMQEPVSADTGQ</sequence>
<keyword evidence="9" id="KW-0739">Sodium transport</keyword>
<gene>
    <name evidence="12" type="ORF">HWN40_11900</name>
</gene>
<accession>A0A7D5I678</accession>
<feature type="transmembrane region" description="Helical" evidence="10">
    <location>
        <begin position="83"/>
        <end position="106"/>
    </location>
</feature>
<evidence type="ECO:0000256" key="7">
    <source>
        <dbReference type="ARBA" id="ARBA00023065"/>
    </source>
</evidence>
<organism evidence="12 13">
    <name type="scientific">Methanolobus zinderi</name>
    <dbReference type="NCBI Taxonomy" id="536044"/>
    <lineage>
        <taxon>Archaea</taxon>
        <taxon>Methanobacteriati</taxon>
        <taxon>Methanobacteriota</taxon>
        <taxon>Stenosarchaea group</taxon>
        <taxon>Methanomicrobia</taxon>
        <taxon>Methanosarcinales</taxon>
        <taxon>Methanosarcinaceae</taxon>
        <taxon>Methanolobus</taxon>
    </lineage>
</organism>
<evidence type="ECO:0000256" key="6">
    <source>
        <dbReference type="ARBA" id="ARBA00023053"/>
    </source>
</evidence>
<proteinExistence type="predicted"/>
<dbReference type="InterPro" id="IPR006153">
    <property type="entry name" value="Cation/H_exchanger_TM"/>
</dbReference>
<keyword evidence="3" id="KW-0050">Antiport</keyword>
<dbReference type="PANTHER" id="PTHR43562">
    <property type="entry name" value="NAPA-TYPE SODIUM/HYDROGEN ANTIPORTER"/>
    <property type="match status" value="1"/>
</dbReference>
<keyword evidence="6" id="KW-0915">Sodium</keyword>
<dbReference type="PANTHER" id="PTHR43562:SF3">
    <property type="entry name" value="SODIUM ION_PROTON EXCHANGER (EUROFUNG)"/>
    <property type="match status" value="1"/>
</dbReference>
<dbReference type="AlphaFoldDB" id="A0A7D5I678"/>
<feature type="transmembrane region" description="Helical" evidence="10">
    <location>
        <begin position="181"/>
        <end position="204"/>
    </location>
</feature>
<evidence type="ECO:0000256" key="3">
    <source>
        <dbReference type="ARBA" id="ARBA00022449"/>
    </source>
</evidence>
<dbReference type="InterPro" id="IPR038770">
    <property type="entry name" value="Na+/solute_symporter_sf"/>
</dbReference>
<name>A0A7D5I678_9EURY</name>
<feature type="transmembrane region" description="Helical" evidence="10">
    <location>
        <begin position="356"/>
        <end position="375"/>
    </location>
</feature>
<evidence type="ECO:0000256" key="10">
    <source>
        <dbReference type="SAM" id="Phobius"/>
    </source>
</evidence>
<feature type="transmembrane region" description="Helical" evidence="10">
    <location>
        <begin position="112"/>
        <end position="132"/>
    </location>
</feature>
<feature type="transmembrane region" description="Helical" evidence="10">
    <location>
        <begin position="267"/>
        <end position="288"/>
    </location>
</feature>
<feature type="transmembrane region" description="Helical" evidence="10">
    <location>
        <begin position="216"/>
        <end position="233"/>
    </location>
</feature>
<dbReference type="GeneID" id="55822389"/>
<dbReference type="Gene3D" id="1.20.1530.20">
    <property type="match status" value="1"/>
</dbReference>
<dbReference type="KEGG" id="mzi:HWN40_11900"/>
<evidence type="ECO:0000313" key="13">
    <source>
        <dbReference type="Proteomes" id="UP000509594"/>
    </source>
</evidence>
<dbReference type="OrthoDB" id="12029at2157"/>
<keyword evidence="4 10" id="KW-0812">Transmembrane</keyword>
<dbReference type="GO" id="GO:0006814">
    <property type="term" value="P:sodium ion transport"/>
    <property type="evidence" value="ECO:0007669"/>
    <property type="project" value="UniProtKB-KW"/>
</dbReference>
<evidence type="ECO:0000256" key="4">
    <source>
        <dbReference type="ARBA" id="ARBA00022692"/>
    </source>
</evidence>
<feature type="transmembrane region" description="Helical" evidence="10">
    <location>
        <begin position="326"/>
        <end position="350"/>
    </location>
</feature>
<feature type="transmembrane region" description="Helical" evidence="10">
    <location>
        <begin position="294"/>
        <end position="314"/>
    </location>
</feature>
<keyword evidence="7" id="KW-0406">Ion transport</keyword>
<feature type="domain" description="Cation/H+ exchanger transmembrane" evidence="11">
    <location>
        <begin position="9"/>
        <end position="375"/>
    </location>
</feature>
<keyword evidence="13" id="KW-1185">Reference proteome</keyword>
<dbReference type="EMBL" id="CP058215">
    <property type="protein sequence ID" value="QLC50881.1"/>
    <property type="molecule type" value="Genomic_DNA"/>
</dbReference>
<keyword evidence="8 10" id="KW-0472">Membrane</keyword>